<dbReference type="Pfam" id="PF07534">
    <property type="entry name" value="TLD"/>
    <property type="match status" value="1"/>
</dbReference>
<sequence length="333" mass="38619">MKEIQVWEYVIKWGLAQNPELSSDPTSFSKDDINALKNALHHCIPFIRFRNLTSREFMKKVKSYKKILPKELYNDLLNYFLDDDSKESLPRISISKQISTLEIPRVTNSDNESQEYMSFASGTTSTGRSMGYDSSLLNKQKVSTTNKIKNIDSKIITPQHAEIISKWIDRLEITDKLTTSHEFKLLYRDSRDGSSGVFNRFKKFHEICIDQLHTVTLVKVEGSNEILGGYNPIGWKFDGNYGITKDSFIFSFDNENIENYILSRVKDEKKAIRNIDGYSKGPSFGIYELSLWQSINNKLRISCENTIYPTYEKRISKIDNSNYLELELFKIDI</sequence>
<evidence type="ECO:0000313" key="2">
    <source>
        <dbReference type="EMBL" id="EXX62001.1"/>
    </source>
</evidence>
<dbReference type="Proteomes" id="UP000022910">
    <property type="component" value="Unassembled WGS sequence"/>
</dbReference>
<proteinExistence type="predicted"/>
<keyword evidence="3" id="KW-1185">Reference proteome</keyword>
<gene>
    <name evidence="2" type="ORF">RirG_165860</name>
</gene>
<dbReference type="AlphaFoldDB" id="A0A015KQC5"/>
<name>A0A015KQC5_RHIIW</name>
<organism evidence="2 3">
    <name type="scientific">Rhizophagus irregularis (strain DAOM 197198w)</name>
    <name type="common">Glomus intraradices</name>
    <dbReference type="NCBI Taxonomy" id="1432141"/>
    <lineage>
        <taxon>Eukaryota</taxon>
        <taxon>Fungi</taxon>
        <taxon>Fungi incertae sedis</taxon>
        <taxon>Mucoromycota</taxon>
        <taxon>Glomeromycotina</taxon>
        <taxon>Glomeromycetes</taxon>
        <taxon>Glomerales</taxon>
        <taxon>Glomeraceae</taxon>
        <taxon>Rhizophagus</taxon>
    </lineage>
</organism>
<dbReference type="EMBL" id="JEMT01024929">
    <property type="protein sequence ID" value="EXX62001.1"/>
    <property type="molecule type" value="Genomic_DNA"/>
</dbReference>
<comment type="caution">
    <text evidence="2">The sequence shown here is derived from an EMBL/GenBank/DDBJ whole genome shotgun (WGS) entry which is preliminary data.</text>
</comment>
<evidence type="ECO:0000259" key="1">
    <source>
        <dbReference type="PROSITE" id="PS51886"/>
    </source>
</evidence>
<feature type="domain" description="TLDc" evidence="1">
    <location>
        <begin position="154"/>
        <end position="332"/>
    </location>
</feature>
<dbReference type="OrthoDB" id="2307202at2759"/>
<dbReference type="PROSITE" id="PS51886">
    <property type="entry name" value="TLDC"/>
    <property type="match status" value="1"/>
</dbReference>
<protein>
    <recommendedName>
        <fullName evidence="1">TLDc domain-containing protein</fullName>
    </recommendedName>
</protein>
<dbReference type="HOGENOM" id="CLU_021542_0_0_1"/>
<dbReference type="InterPro" id="IPR006571">
    <property type="entry name" value="TLDc_dom"/>
</dbReference>
<accession>A0A015KQC5</accession>
<evidence type="ECO:0000313" key="3">
    <source>
        <dbReference type="Proteomes" id="UP000022910"/>
    </source>
</evidence>
<reference evidence="2 3" key="1">
    <citation type="submission" date="2014-02" db="EMBL/GenBank/DDBJ databases">
        <title>Single nucleus genome sequencing reveals high similarity among nuclei of an endomycorrhizal fungus.</title>
        <authorList>
            <person name="Lin K."/>
            <person name="Geurts R."/>
            <person name="Zhang Z."/>
            <person name="Limpens E."/>
            <person name="Saunders D.G."/>
            <person name="Mu D."/>
            <person name="Pang E."/>
            <person name="Cao H."/>
            <person name="Cha H."/>
            <person name="Lin T."/>
            <person name="Zhou Q."/>
            <person name="Shang Y."/>
            <person name="Li Y."/>
            <person name="Ivanov S."/>
            <person name="Sharma T."/>
            <person name="Velzen R.V."/>
            <person name="Ruijter N.D."/>
            <person name="Aanen D.K."/>
            <person name="Win J."/>
            <person name="Kamoun S."/>
            <person name="Bisseling T."/>
            <person name="Huang S."/>
        </authorList>
    </citation>
    <scope>NUCLEOTIDE SEQUENCE [LARGE SCALE GENOMIC DNA]</scope>
    <source>
        <strain evidence="3">DAOM197198w</strain>
    </source>
</reference>